<evidence type="ECO:0008006" key="5">
    <source>
        <dbReference type="Google" id="ProtNLM"/>
    </source>
</evidence>
<gene>
    <name evidence="3" type="ORF">HNR49_000716</name>
</gene>
<feature type="compositionally biased region" description="Low complexity" evidence="1">
    <location>
        <begin position="561"/>
        <end position="591"/>
    </location>
</feature>
<feature type="region of interest" description="Disordered" evidence="1">
    <location>
        <begin position="41"/>
        <end position="69"/>
    </location>
</feature>
<organism evidence="3 4">
    <name type="scientific">Halobacterium salinarum</name>
    <name type="common">Halobacterium halobium</name>
    <dbReference type="NCBI Taxonomy" id="2242"/>
    <lineage>
        <taxon>Archaea</taxon>
        <taxon>Methanobacteriati</taxon>
        <taxon>Methanobacteriota</taxon>
        <taxon>Stenosarchaea group</taxon>
        <taxon>Halobacteria</taxon>
        <taxon>Halobacteriales</taxon>
        <taxon>Halobacteriaceae</taxon>
        <taxon>Halobacterium</taxon>
    </lineage>
</organism>
<dbReference type="RefSeq" id="WP_010904004.1">
    <property type="nucleotide sequence ID" value="NZ_JACHGX010000002.1"/>
</dbReference>
<protein>
    <recommendedName>
        <fullName evidence="5">Secreted glycoprotein</fullName>
    </recommendedName>
</protein>
<accession>A0A841HAC3</accession>
<evidence type="ECO:0000313" key="4">
    <source>
        <dbReference type="Proteomes" id="UP000642919"/>
    </source>
</evidence>
<keyword evidence="2" id="KW-1133">Transmembrane helix</keyword>
<sequence length="619" mass="63142">MTRTPSLTTTLRATAVSILVVAVVCTPAAVTVAAATDHAPTAAAGAPPESPSSSTDDAGWQHTEHTRPAGDIVSLSLTLPDRIPNDHPVYIHVGGADAGFLDVVRAVDTDADGTITLGINTRTLGTSTSLSPTNTENVYYSGGDTVTSGVHGRLGGDPGPRFVGPDGTQLDGFADYLAAVGLIRSADRERPTAQLTRPLQPGTYTVTATTNRTISAQARTDGATTALTSSPADGGFDTATVSLTTPGVHNITVNTAPAGAADAAPNATALAASMTDQRPPTTTDRVVIAANATGIYGHLAAIAGGPDALASGVAPSTLSTLEARTGEGVQFAVEATNSPVVKGPDSPPGIESPLEILDLSGADPAAASVYANASRGRLYVVVDPQAVADFQPSSGTDFQNLSASLTYETDPADAFQFDRGDNNIQTYYRSLLGGAGGDITIPAFPYLAPGTNETASDDFQVVTPRTRFDLRADSGDGRLLTRAQPTHVSGVTNLAPGTEATVRVSFAESNGSFGYIQRSTATVAANGTFTGTVDLPVPTVGETVTLTMFVADDTVAHTTATVTDPTRTTTAATTTPETQSETTTTSRETGGPTPGFTAVGALVAVVIVFAGVGLRRRRE</sequence>
<dbReference type="Proteomes" id="UP000642919">
    <property type="component" value="Unassembled WGS sequence"/>
</dbReference>
<dbReference type="EMBL" id="JACHGX010000002">
    <property type="protein sequence ID" value="MBB6089360.1"/>
    <property type="molecule type" value="Genomic_DNA"/>
</dbReference>
<dbReference type="OMA" id="HANIRYA"/>
<proteinExistence type="predicted"/>
<feature type="region of interest" description="Disordered" evidence="1">
    <location>
        <begin position="561"/>
        <end position="594"/>
    </location>
</feature>
<evidence type="ECO:0000256" key="1">
    <source>
        <dbReference type="SAM" id="MobiDB-lite"/>
    </source>
</evidence>
<dbReference type="AlphaFoldDB" id="A0A841HAC3"/>
<reference evidence="3" key="1">
    <citation type="submission" date="2020-08" db="EMBL/GenBank/DDBJ databases">
        <title>Genomic Encyclopedia of Type Strains, Phase IV (KMG-IV): sequencing the most valuable type-strain genomes for metagenomic binning, comparative biology and taxonomic classification.</title>
        <authorList>
            <person name="Goeker M."/>
        </authorList>
    </citation>
    <scope>NUCLEOTIDE SEQUENCE</scope>
    <source>
        <strain evidence="3">DSM 669</strain>
    </source>
</reference>
<name>A0A841HAC3_HALSI</name>
<keyword evidence="2" id="KW-0812">Transmembrane</keyword>
<keyword evidence="2" id="KW-0472">Membrane</keyword>
<evidence type="ECO:0000256" key="2">
    <source>
        <dbReference type="SAM" id="Phobius"/>
    </source>
</evidence>
<dbReference type="NCBIfam" id="NF045517">
    <property type="entry name" value="halo_surf_dom"/>
    <property type="match status" value="1"/>
</dbReference>
<evidence type="ECO:0000313" key="3">
    <source>
        <dbReference type="EMBL" id="MBB6089360.1"/>
    </source>
</evidence>
<dbReference type="GeneID" id="68695153"/>
<comment type="caution">
    <text evidence="3">The sequence shown here is derived from an EMBL/GenBank/DDBJ whole genome shotgun (WGS) entry which is preliminary data.</text>
</comment>
<feature type="transmembrane region" description="Helical" evidence="2">
    <location>
        <begin position="595"/>
        <end position="614"/>
    </location>
</feature>